<dbReference type="PANTHER" id="PTHR13375:SF3">
    <property type="entry name" value="THO COMPLEX SUBUNIT 5 HOMOLOG"/>
    <property type="match status" value="1"/>
</dbReference>
<feature type="region of interest" description="Disordered" evidence="4">
    <location>
        <begin position="282"/>
        <end position="316"/>
    </location>
</feature>
<keyword evidence="6" id="KW-1185">Reference proteome</keyword>
<organism evidence="5 6">
    <name type="scientific">Lithospermum erythrorhizon</name>
    <name type="common">Purple gromwell</name>
    <name type="synonym">Lithospermum officinale var. erythrorhizon</name>
    <dbReference type="NCBI Taxonomy" id="34254"/>
    <lineage>
        <taxon>Eukaryota</taxon>
        <taxon>Viridiplantae</taxon>
        <taxon>Streptophyta</taxon>
        <taxon>Embryophyta</taxon>
        <taxon>Tracheophyta</taxon>
        <taxon>Spermatophyta</taxon>
        <taxon>Magnoliopsida</taxon>
        <taxon>eudicotyledons</taxon>
        <taxon>Gunneridae</taxon>
        <taxon>Pentapetalae</taxon>
        <taxon>asterids</taxon>
        <taxon>lamiids</taxon>
        <taxon>Boraginales</taxon>
        <taxon>Boraginaceae</taxon>
        <taxon>Boraginoideae</taxon>
        <taxon>Lithospermeae</taxon>
        <taxon>Lithospermum</taxon>
    </lineage>
</organism>
<dbReference type="PANTHER" id="PTHR13375">
    <property type="entry name" value="FMS INTERACTING PROTEIN"/>
    <property type="match status" value="1"/>
</dbReference>
<dbReference type="GO" id="GO:0003729">
    <property type="term" value="F:mRNA binding"/>
    <property type="evidence" value="ECO:0007669"/>
    <property type="project" value="TreeGrafter"/>
</dbReference>
<evidence type="ECO:0000256" key="4">
    <source>
        <dbReference type="SAM" id="MobiDB-lite"/>
    </source>
</evidence>
<comment type="caution">
    <text evidence="5">The sequence shown here is derived from an EMBL/GenBank/DDBJ whole genome shotgun (WGS) entry which is preliminary data.</text>
</comment>
<dbReference type="Proteomes" id="UP001454036">
    <property type="component" value="Unassembled WGS sequence"/>
</dbReference>
<protein>
    <recommendedName>
        <fullName evidence="7">THO complex subunit 5B</fullName>
    </recommendedName>
</protein>
<evidence type="ECO:0000256" key="2">
    <source>
        <dbReference type="ARBA" id="ARBA00008044"/>
    </source>
</evidence>
<keyword evidence="3" id="KW-0539">Nucleus</keyword>
<sequence>MDVAMAEPGEILPERKIDYTAYDKLQESKASLEEIVSKMLSIKRQGNNKSELREYVTNIFLNFVTLRQSNRTILLQEDHVKSETERAKAPVDFTTLQLHNLMYEKNHYVKAIKACKDFKSKYPDIELVPEEEFLRDAPEEIKTSVISTDTAHNSMLKRLNYELFQRKELCNLRDRLEQKKKALQETIANRKKFLTSLPSHLKSLKKASLPLQNQLGVLHTKKMKQQQLAELLPPPLYVIYSQIVAQKEAFGEHIDLEIVGSIKDAQAFARQLAIKDTGLATTSDSSKLEDDIPEEDDEGQRRRKRPKKVPSKENLDQTGIYQAHPLKVILHVNDDEALDQNAVKFLTLRFEYLTKLNVVCVGVEGSQESADHSILCNLFPDDTGLELPHQSAKLCLADGIVFSDQRTSRPYKWTQHLAGIDFLPEVSPLATASATSDDDVVRHDAVVSGLSVYRNQNRVQTVVQRIRSRKKAQLALMEQLDSVMKLKWPGVTCKSVPWASHSPKCSLISCKPVSGSPSQALPVPNTEQVPATLAIDKGEKSSLRLEIGTNREDGELPFLNPVGSATSDAVITPTKNMDLEHSMRMSLISKNVISPMTMGKSPSFRKHEDDVDLILDSDSELDEPAKDELETEDVLGGGEFNLCDRAWINVGVREYCLVLTRMSDNDDKTMNMEALIKISMEYPIRPPHFTLNIRRAVGGESDVEFGLSEWYNELRSIEAEINVNIIQVIPFDQENFTFAHQVHCLAMLFDFYLDDAGLTSEKRKNTSAVDIGMCLPGNVASRTFRGRDRKKMISWKGNN</sequence>
<dbReference type="AlphaFoldDB" id="A0AAV3RHD6"/>
<evidence type="ECO:0000256" key="3">
    <source>
        <dbReference type="ARBA" id="ARBA00023242"/>
    </source>
</evidence>
<comment type="subcellular location">
    <subcellularLocation>
        <location evidence="1">Nucleus</location>
    </subcellularLocation>
</comment>
<accession>A0AAV3RHD6</accession>
<gene>
    <name evidence="5" type="ORF">LIER_27827</name>
</gene>
<evidence type="ECO:0000256" key="1">
    <source>
        <dbReference type="ARBA" id="ARBA00004123"/>
    </source>
</evidence>
<dbReference type="InterPro" id="IPR019163">
    <property type="entry name" value="THO_Thoc5"/>
</dbReference>
<name>A0AAV3RHD6_LITER</name>
<evidence type="ECO:0000313" key="6">
    <source>
        <dbReference type="Proteomes" id="UP001454036"/>
    </source>
</evidence>
<evidence type="ECO:0008006" key="7">
    <source>
        <dbReference type="Google" id="ProtNLM"/>
    </source>
</evidence>
<dbReference type="Pfam" id="PF09766">
    <property type="entry name" value="FmiP_Thoc5"/>
    <property type="match status" value="1"/>
</dbReference>
<comment type="similarity">
    <text evidence="2">Belongs to the THOC5 family.</text>
</comment>
<reference evidence="5 6" key="1">
    <citation type="submission" date="2024-01" db="EMBL/GenBank/DDBJ databases">
        <title>The complete chloroplast genome sequence of Lithospermum erythrorhizon: insights into the phylogenetic relationship among Boraginaceae species and the maternal lineages of purple gromwells.</title>
        <authorList>
            <person name="Okada T."/>
            <person name="Watanabe K."/>
        </authorList>
    </citation>
    <scope>NUCLEOTIDE SEQUENCE [LARGE SCALE GENOMIC DNA]</scope>
</reference>
<dbReference type="EMBL" id="BAABME010009077">
    <property type="protein sequence ID" value="GAA0174437.1"/>
    <property type="molecule type" value="Genomic_DNA"/>
</dbReference>
<dbReference type="GO" id="GO:0006406">
    <property type="term" value="P:mRNA export from nucleus"/>
    <property type="evidence" value="ECO:0007669"/>
    <property type="project" value="TreeGrafter"/>
</dbReference>
<dbReference type="GO" id="GO:0000445">
    <property type="term" value="C:THO complex part of transcription export complex"/>
    <property type="evidence" value="ECO:0007669"/>
    <property type="project" value="TreeGrafter"/>
</dbReference>
<evidence type="ECO:0000313" key="5">
    <source>
        <dbReference type="EMBL" id="GAA0174437.1"/>
    </source>
</evidence>
<proteinExistence type="inferred from homology"/>